<dbReference type="EMBL" id="MU267646">
    <property type="protein sequence ID" value="KAH7912668.1"/>
    <property type="molecule type" value="Genomic_DNA"/>
</dbReference>
<sequence length="414" mass="43787">MRFTLATVIASIPFLVTAAPSARSETAEGVSISITKHSELKNSDGSVNIPALRAHLAHTVRKLERGFEVFEKNTGLAHPRAGLLSPDRRKAQGGDPLTDADSELWYGSISVGSPAQTYTVDFDTGSSDLFLPGPSCGTTCSGHKIYNPKSSSTSKDLHKTFNLTYGDASNVFGEQYSDSVTIAGLKATGQTLGAAKEYSTGFEIKQFPADGLMGMGYKSISDYNADPVFQTLVKQGKASKQSFSFKLAQSGSELYIGGANSKMYTGEFTYVDVTKQGYWEVPLDGVSSADKQILNQLDSIIDTGTTVIIGDMANVKAFYDAIGGQDATSTAGAGIYTFPCNTVPPVSLTFGGKSFPVSADTFNLGPVTSGSESCVGAIMGEDSMPMWIVGDVFLANVYTTFDLGNNRVGFATLA</sequence>
<name>A0ACB8AHK0_9AGAM</name>
<evidence type="ECO:0000313" key="1">
    <source>
        <dbReference type="EMBL" id="KAH7912668.1"/>
    </source>
</evidence>
<proteinExistence type="predicted"/>
<accession>A0ACB8AHK0</accession>
<evidence type="ECO:0000313" key="2">
    <source>
        <dbReference type="Proteomes" id="UP000790377"/>
    </source>
</evidence>
<comment type="caution">
    <text evidence="1">The sequence shown here is derived from an EMBL/GenBank/DDBJ whole genome shotgun (WGS) entry which is preliminary data.</text>
</comment>
<dbReference type="Proteomes" id="UP000790377">
    <property type="component" value="Unassembled WGS sequence"/>
</dbReference>
<gene>
    <name evidence="1" type="ORF">BJ138DRAFT_1112132</name>
</gene>
<reference evidence="1" key="1">
    <citation type="journal article" date="2021" name="New Phytol.">
        <title>Evolutionary innovations through gain and loss of genes in the ectomycorrhizal Boletales.</title>
        <authorList>
            <person name="Wu G."/>
            <person name="Miyauchi S."/>
            <person name="Morin E."/>
            <person name="Kuo A."/>
            <person name="Drula E."/>
            <person name="Varga T."/>
            <person name="Kohler A."/>
            <person name="Feng B."/>
            <person name="Cao Y."/>
            <person name="Lipzen A."/>
            <person name="Daum C."/>
            <person name="Hundley H."/>
            <person name="Pangilinan J."/>
            <person name="Johnson J."/>
            <person name="Barry K."/>
            <person name="LaButti K."/>
            <person name="Ng V."/>
            <person name="Ahrendt S."/>
            <person name="Min B."/>
            <person name="Choi I.G."/>
            <person name="Park H."/>
            <person name="Plett J.M."/>
            <person name="Magnuson J."/>
            <person name="Spatafora J.W."/>
            <person name="Nagy L.G."/>
            <person name="Henrissat B."/>
            <person name="Grigoriev I.V."/>
            <person name="Yang Z.L."/>
            <person name="Xu J."/>
            <person name="Martin F.M."/>
        </authorList>
    </citation>
    <scope>NUCLEOTIDE SEQUENCE</scope>
    <source>
        <strain evidence="1">ATCC 28755</strain>
    </source>
</reference>
<organism evidence="1 2">
    <name type="scientific">Hygrophoropsis aurantiaca</name>
    <dbReference type="NCBI Taxonomy" id="72124"/>
    <lineage>
        <taxon>Eukaryota</taxon>
        <taxon>Fungi</taxon>
        <taxon>Dikarya</taxon>
        <taxon>Basidiomycota</taxon>
        <taxon>Agaricomycotina</taxon>
        <taxon>Agaricomycetes</taxon>
        <taxon>Agaricomycetidae</taxon>
        <taxon>Boletales</taxon>
        <taxon>Coniophorineae</taxon>
        <taxon>Hygrophoropsidaceae</taxon>
        <taxon>Hygrophoropsis</taxon>
    </lineage>
</organism>
<protein>
    <submittedName>
        <fullName evidence="1">Aspartic peptidase domain-containing protein</fullName>
    </submittedName>
</protein>
<keyword evidence="2" id="KW-1185">Reference proteome</keyword>